<dbReference type="InterPro" id="IPR050951">
    <property type="entry name" value="Retrovirus_Pol_polyprotein"/>
</dbReference>
<dbReference type="Gene3D" id="2.40.70.10">
    <property type="entry name" value="Acid Proteases"/>
    <property type="match status" value="1"/>
</dbReference>
<evidence type="ECO:0000256" key="6">
    <source>
        <dbReference type="ARBA" id="ARBA00022801"/>
    </source>
</evidence>
<dbReference type="EMBL" id="CAKOGL010000006">
    <property type="protein sequence ID" value="CAH2087421.1"/>
    <property type="molecule type" value="Genomic_DNA"/>
</dbReference>
<evidence type="ECO:0000256" key="4">
    <source>
        <dbReference type="ARBA" id="ARBA00022722"/>
    </source>
</evidence>
<keyword evidence="8" id="KW-0862">Zinc</keyword>
<dbReference type="InterPro" id="IPR021109">
    <property type="entry name" value="Peptidase_aspartic_dom_sf"/>
</dbReference>
<dbReference type="CDD" id="cd01647">
    <property type="entry name" value="RT_LTR"/>
    <property type="match status" value="1"/>
</dbReference>
<dbReference type="GO" id="GO:0003676">
    <property type="term" value="F:nucleic acid binding"/>
    <property type="evidence" value="ECO:0007669"/>
    <property type="project" value="InterPro"/>
</dbReference>
<dbReference type="SUPFAM" id="SSF56672">
    <property type="entry name" value="DNA/RNA polymerases"/>
    <property type="match status" value="1"/>
</dbReference>
<dbReference type="Gene3D" id="3.30.70.270">
    <property type="match status" value="1"/>
</dbReference>
<keyword evidence="3" id="KW-0548">Nucleotidyltransferase</keyword>
<keyword evidence="8" id="KW-0479">Metal-binding</keyword>
<keyword evidence="7" id="KW-0695">RNA-directed DNA polymerase</keyword>
<name>A0AAU9TJW8_EUPED</name>
<organism evidence="12 13">
    <name type="scientific">Euphydryas editha</name>
    <name type="common">Edith's checkerspot</name>
    <dbReference type="NCBI Taxonomy" id="104508"/>
    <lineage>
        <taxon>Eukaryota</taxon>
        <taxon>Metazoa</taxon>
        <taxon>Ecdysozoa</taxon>
        <taxon>Arthropoda</taxon>
        <taxon>Hexapoda</taxon>
        <taxon>Insecta</taxon>
        <taxon>Pterygota</taxon>
        <taxon>Neoptera</taxon>
        <taxon>Endopterygota</taxon>
        <taxon>Lepidoptera</taxon>
        <taxon>Glossata</taxon>
        <taxon>Ditrysia</taxon>
        <taxon>Papilionoidea</taxon>
        <taxon>Nymphalidae</taxon>
        <taxon>Nymphalinae</taxon>
        <taxon>Euphydryas</taxon>
    </lineage>
</organism>
<dbReference type="Gene3D" id="4.10.60.10">
    <property type="entry name" value="Zinc finger, CCHC-type"/>
    <property type="match status" value="1"/>
</dbReference>
<keyword evidence="4" id="KW-0540">Nuclease</keyword>
<proteinExistence type="predicted"/>
<dbReference type="SUPFAM" id="SSF57756">
    <property type="entry name" value="Retrovirus zinc finger-like domains"/>
    <property type="match status" value="1"/>
</dbReference>
<dbReference type="GO" id="GO:0006508">
    <property type="term" value="P:proteolysis"/>
    <property type="evidence" value="ECO:0007669"/>
    <property type="project" value="UniProtKB-KW"/>
</dbReference>
<dbReference type="Proteomes" id="UP001153954">
    <property type="component" value="Unassembled WGS sequence"/>
</dbReference>
<dbReference type="CDD" id="cd00303">
    <property type="entry name" value="retropepsin_like"/>
    <property type="match status" value="1"/>
</dbReference>
<dbReference type="PROSITE" id="PS50878">
    <property type="entry name" value="RT_POL"/>
    <property type="match status" value="1"/>
</dbReference>
<evidence type="ECO:0000256" key="5">
    <source>
        <dbReference type="ARBA" id="ARBA00022759"/>
    </source>
</evidence>
<comment type="caution">
    <text evidence="12">The sequence shown here is derived from an EMBL/GenBank/DDBJ whole genome shotgun (WGS) entry which is preliminary data.</text>
</comment>
<protein>
    <recommendedName>
        <fullName evidence="14">Reverse transcriptase</fullName>
    </recommendedName>
</protein>
<evidence type="ECO:0000256" key="3">
    <source>
        <dbReference type="ARBA" id="ARBA00022695"/>
    </source>
</evidence>
<evidence type="ECO:0000313" key="12">
    <source>
        <dbReference type="EMBL" id="CAH2087421.1"/>
    </source>
</evidence>
<feature type="compositionally biased region" description="Polar residues" evidence="9">
    <location>
        <begin position="73"/>
        <end position="104"/>
    </location>
</feature>
<dbReference type="SUPFAM" id="SSF50630">
    <property type="entry name" value="Acid proteases"/>
    <property type="match status" value="1"/>
</dbReference>
<keyword evidence="5" id="KW-0255">Endonuclease</keyword>
<evidence type="ECO:0000256" key="2">
    <source>
        <dbReference type="ARBA" id="ARBA00022679"/>
    </source>
</evidence>
<evidence type="ECO:0000259" key="11">
    <source>
        <dbReference type="PROSITE" id="PS50878"/>
    </source>
</evidence>
<evidence type="ECO:0000259" key="10">
    <source>
        <dbReference type="PROSITE" id="PS50158"/>
    </source>
</evidence>
<feature type="region of interest" description="Disordered" evidence="9">
    <location>
        <begin position="73"/>
        <end position="108"/>
    </location>
</feature>
<keyword evidence="2" id="KW-0808">Transferase</keyword>
<keyword evidence="13" id="KW-1185">Reference proteome</keyword>
<keyword evidence="6" id="KW-0378">Hydrolase</keyword>
<dbReference type="FunFam" id="3.10.10.10:FF:000007">
    <property type="entry name" value="Retrovirus-related Pol polyprotein from transposon 17.6-like Protein"/>
    <property type="match status" value="1"/>
</dbReference>
<reference evidence="12" key="1">
    <citation type="submission" date="2022-03" db="EMBL/GenBank/DDBJ databases">
        <authorList>
            <person name="Tunstrom K."/>
        </authorList>
    </citation>
    <scope>NUCLEOTIDE SEQUENCE</scope>
</reference>
<dbReference type="InterPro" id="IPR043128">
    <property type="entry name" value="Rev_trsase/Diguanyl_cyclase"/>
</dbReference>
<dbReference type="InterPro" id="IPR000477">
    <property type="entry name" value="RT_dom"/>
</dbReference>
<dbReference type="GO" id="GO:0008233">
    <property type="term" value="F:peptidase activity"/>
    <property type="evidence" value="ECO:0007669"/>
    <property type="project" value="UniProtKB-KW"/>
</dbReference>
<dbReference type="Gene3D" id="3.10.10.10">
    <property type="entry name" value="HIV Type 1 Reverse Transcriptase, subunit A, domain 1"/>
    <property type="match status" value="1"/>
</dbReference>
<dbReference type="PANTHER" id="PTHR37984:SF5">
    <property type="entry name" value="PROTEIN NYNRIN-LIKE"/>
    <property type="match status" value="1"/>
</dbReference>
<gene>
    <name evidence="12" type="ORF">EEDITHA_LOCUS3685</name>
</gene>
<dbReference type="GO" id="GO:0003964">
    <property type="term" value="F:RNA-directed DNA polymerase activity"/>
    <property type="evidence" value="ECO:0007669"/>
    <property type="project" value="UniProtKB-KW"/>
</dbReference>
<dbReference type="GO" id="GO:0004519">
    <property type="term" value="F:endonuclease activity"/>
    <property type="evidence" value="ECO:0007669"/>
    <property type="project" value="UniProtKB-KW"/>
</dbReference>
<accession>A0AAU9TJW8</accession>
<evidence type="ECO:0000256" key="8">
    <source>
        <dbReference type="PROSITE-ProRule" id="PRU00047"/>
    </source>
</evidence>
<dbReference type="PANTHER" id="PTHR37984">
    <property type="entry name" value="PROTEIN CBG26694"/>
    <property type="match status" value="1"/>
</dbReference>
<dbReference type="InterPro" id="IPR043502">
    <property type="entry name" value="DNA/RNA_pol_sf"/>
</dbReference>
<evidence type="ECO:0000256" key="1">
    <source>
        <dbReference type="ARBA" id="ARBA00022670"/>
    </source>
</evidence>
<feature type="domain" description="CCHC-type" evidence="10">
    <location>
        <begin position="117"/>
        <end position="132"/>
    </location>
</feature>
<dbReference type="Pfam" id="PF00078">
    <property type="entry name" value="RVT_1"/>
    <property type="match status" value="1"/>
</dbReference>
<sequence>MCNNSDKYSTYAEYARRSLLRLRAVRGLSDELLTAIIIRGITDVSIRAAATNAKLLPDSIVEFLSIYVKPKTQHNSNTASGANNRKRSYQNLPSSNTGSNSEASISRKRRIKDSAIRCFTCGRWGHGFNSCPVKSKLPPAQFVSNSVNDFSNNPQSVMKCSFCKKSGHDESTCFAKERSESRNKGNVNFCREIEGTLKNRDVVAAVLCGIPVDVLIDSGSYISLISSDLLKHFPCKINSGSQMLRGLGGIEIHSTSFVTLPIELSEISLEVDFYIVPHNCLSTPVIIGTDVLNRKGVLYIRTADSQRIVRKNRAVNSVARVRPGVQVDQINTPVVGDNKKRLVKILDKYSDYFLTGTATTTVKTGQMHIRLTSDTPINYRPYKLSYDEKLRVRAIVRDLLDKKIIRESESEYASPVLLVRKKDGSDRMVVDFRALNQLTIKDRYPLPLIEDHVDRLGNSKFYSALDMVTGFHQISLSEDSIPKTAFVTPEGHYEYLKMPYGLANAPVVYQRIISETLKTFIESGRALVYMMYCCLVILSRKAWISSTQYWEL</sequence>
<evidence type="ECO:0000313" key="13">
    <source>
        <dbReference type="Proteomes" id="UP001153954"/>
    </source>
</evidence>
<dbReference type="GO" id="GO:0008270">
    <property type="term" value="F:zinc ion binding"/>
    <property type="evidence" value="ECO:0007669"/>
    <property type="project" value="UniProtKB-KW"/>
</dbReference>
<keyword evidence="8" id="KW-0863">Zinc-finger</keyword>
<dbReference type="PROSITE" id="PS50158">
    <property type="entry name" value="ZF_CCHC"/>
    <property type="match status" value="1"/>
</dbReference>
<dbReference type="AlphaFoldDB" id="A0AAU9TJW8"/>
<evidence type="ECO:0008006" key="14">
    <source>
        <dbReference type="Google" id="ProtNLM"/>
    </source>
</evidence>
<feature type="domain" description="Reverse transcriptase" evidence="11">
    <location>
        <begin position="400"/>
        <end position="552"/>
    </location>
</feature>
<dbReference type="InterPro" id="IPR001878">
    <property type="entry name" value="Znf_CCHC"/>
</dbReference>
<evidence type="ECO:0000256" key="9">
    <source>
        <dbReference type="SAM" id="MobiDB-lite"/>
    </source>
</evidence>
<keyword evidence="1" id="KW-0645">Protease</keyword>
<dbReference type="InterPro" id="IPR036875">
    <property type="entry name" value="Znf_CCHC_sf"/>
</dbReference>
<evidence type="ECO:0000256" key="7">
    <source>
        <dbReference type="ARBA" id="ARBA00022918"/>
    </source>
</evidence>